<dbReference type="PANTHER" id="PTHR30354:SF25">
    <property type="entry name" value="INNER MEMBRANE PERMEASE YGBN"/>
    <property type="match status" value="1"/>
</dbReference>
<dbReference type="GO" id="GO:0005886">
    <property type="term" value="C:plasma membrane"/>
    <property type="evidence" value="ECO:0007669"/>
    <property type="project" value="TreeGrafter"/>
</dbReference>
<keyword evidence="1" id="KW-1133">Transmembrane helix</keyword>
<dbReference type="NCBIfam" id="TIGR00791">
    <property type="entry name" value="gntP"/>
    <property type="match status" value="1"/>
</dbReference>
<name>A0AAJ1TVH7_9ACTN</name>
<dbReference type="RefSeq" id="WP_307198274.1">
    <property type="nucleotide sequence ID" value="NZ_JAUTAN010000001.1"/>
</dbReference>
<dbReference type="PIRSF" id="PIRSF002746">
    <property type="entry name" value="Gluconate_transporter"/>
    <property type="match status" value="1"/>
</dbReference>
<dbReference type="GO" id="GO:0015128">
    <property type="term" value="F:gluconate transmembrane transporter activity"/>
    <property type="evidence" value="ECO:0007669"/>
    <property type="project" value="InterPro"/>
</dbReference>
<keyword evidence="1" id="KW-0812">Transmembrane</keyword>
<feature type="transmembrane region" description="Helical" evidence="1">
    <location>
        <begin position="20"/>
        <end position="40"/>
    </location>
</feature>
<reference evidence="2" key="1">
    <citation type="submission" date="2023-07" db="EMBL/GenBank/DDBJ databases">
        <title>Functional and genomic diversity of the sorghum phyllosphere microbiome.</title>
        <authorList>
            <person name="Shade A."/>
        </authorList>
    </citation>
    <scope>NUCLEOTIDE SEQUENCE</scope>
    <source>
        <strain evidence="2">SORGH_AS_1067</strain>
    </source>
</reference>
<dbReference type="PANTHER" id="PTHR30354">
    <property type="entry name" value="GNT FAMILY GLUCONATE TRANSPORTER"/>
    <property type="match status" value="1"/>
</dbReference>
<dbReference type="Proteomes" id="UP001239215">
    <property type="component" value="Unassembled WGS sequence"/>
</dbReference>
<sequence>MHPPTLLLASDELQLSYDLGAGALLGIAAVAVGALLALIIGAKMHPLLALVIVSIGTAFATGVEAADVLDVLLDGFSGTLGEVALLIGFGAMLARLVETSGAAEALSEGLVQRLGEKRAPLALGIASLIFGFPIFFDAAFMVMLPIIFTVARRVGGGVLLYALPAGAALTTMHVLLPPHPGAVAATILLGADVGLVILVGLVVAIPTWWVAGYLYGTWIGRRIVLPVPDVLMGGPRTDAADATGTAPPRVRTLLLLLLLPLVLIFLNTAVTTAARTGAVSEDATWVHLLQLVGSTPIALLLTVLVASWALGTRRGTSRVVVEDLLDNALKPIAPVLLITGAGGMFGGVLIASGIGDALSATLQDTGLPLILAVFVISAIIRVALGTATVAITTAAGLLSSSVVAADLNPVQAAAMVIVLAGGSSVLSHVNDASFWLIGKLLGMSVTQTVQTWTVVKTLVGTVAASLATVIYVVAS</sequence>
<dbReference type="InterPro" id="IPR003474">
    <property type="entry name" value="Glcn_transporter"/>
</dbReference>
<feature type="transmembrane region" description="Helical" evidence="1">
    <location>
        <begin position="158"/>
        <end position="176"/>
    </location>
</feature>
<proteinExistence type="predicted"/>
<accession>A0AAJ1TVH7</accession>
<dbReference type="EMBL" id="JAUTAN010000001">
    <property type="protein sequence ID" value="MDQ1102815.1"/>
    <property type="molecule type" value="Genomic_DNA"/>
</dbReference>
<evidence type="ECO:0000256" key="1">
    <source>
        <dbReference type="SAM" id="Phobius"/>
    </source>
</evidence>
<organism evidence="2 3">
    <name type="scientific">Nocardioides zeae</name>
    <dbReference type="NCBI Taxonomy" id="1457234"/>
    <lineage>
        <taxon>Bacteria</taxon>
        <taxon>Bacillati</taxon>
        <taxon>Actinomycetota</taxon>
        <taxon>Actinomycetes</taxon>
        <taxon>Propionibacteriales</taxon>
        <taxon>Nocardioidaceae</taxon>
        <taxon>Nocardioides</taxon>
    </lineage>
</organism>
<gene>
    <name evidence="2" type="ORF">QE405_000099</name>
</gene>
<dbReference type="Pfam" id="PF02447">
    <property type="entry name" value="GntP_permease"/>
    <property type="match status" value="1"/>
</dbReference>
<keyword evidence="1" id="KW-0472">Membrane</keyword>
<comment type="caution">
    <text evidence="2">The sequence shown here is derived from an EMBL/GenBank/DDBJ whole genome shotgun (WGS) entry which is preliminary data.</text>
</comment>
<feature type="transmembrane region" description="Helical" evidence="1">
    <location>
        <begin position="182"/>
        <end position="215"/>
    </location>
</feature>
<evidence type="ECO:0000313" key="3">
    <source>
        <dbReference type="Proteomes" id="UP001239215"/>
    </source>
</evidence>
<feature type="transmembrane region" description="Helical" evidence="1">
    <location>
        <begin position="253"/>
        <end position="273"/>
    </location>
</feature>
<feature type="transmembrane region" description="Helical" evidence="1">
    <location>
        <begin position="47"/>
        <end position="66"/>
    </location>
</feature>
<protein>
    <submittedName>
        <fullName evidence="2">GntP family gluconate:H+ symporter</fullName>
    </submittedName>
</protein>
<feature type="transmembrane region" description="Helical" evidence="1">
    <location>
        <begin position="332"/>
        <end position="355"/>
    </location>
</feature>
<feature type="transmembrane region" description="Helical" evidence="1">
    <location>
        <begin position="449"/>
        <end position="474"/>
    </location>
</feature>
<dbReference type="AlphaFoldDB" id="A0AAJ1TVH7"/>
<feature type="transmembrane region" description="Helical" evidence="1">
    <location>
        <begin position="121"/>
        <end position="151"/>
    </location>
</feature>
<evidence type="ECO:0000313" key="2">
    <source>
        <dbReference type="EMBL" id="MDQ1102815.1"/>
    </source>
</evidence>
<feature type="transmembrane region" description="Helical" evidence="1">
    <location>
        <begin position="285"/>
        <end position="311"/>
    </location>
</feature>
<feature type="transmembrane region" description="Helical" evidence="1">
    <location>
        <begin position="367"/>
        <end position="398"/>
    </location>
</feature>